<accession>A0A5S6QTF0</accession>
<dbReference type="AlphaFoldDB" id="A0A5S6QTF0"/>
<feature type="transmembrane region" description="Helical" evidence="1">
    <location>
        <begin position="147"/>
        <end position="174"/>
    </location>
</feature>
<dbReference type="WBParaSite" id="TMUE_2000010409.1">
    <property type="protein sequence ID" value="TMUE_2000010409.1"/>
    <property type="gene ID" value="WBGene00300986"/>
</dbReference>
<evidence type="ECO:0000313" key="3">
    <source>
        <dbReference type="WBParaSite" id="TMUE_0000000377.1"/>
    </source>
</evidence>
<keyword evidence="1" id="KW-0472">Membrane</keyword>
<keyword evidence="2" id="KW-1185">Reference proteome</keyword>
<feature type="transmembrane region" description="Helical" evidence="1">
    <location>
        <begin position="44"/>
        <end position="63"/>
    </location>
</feature>
<reference evidence="2" key="2">
    <citation type="submission" date="2014-03" db="EMBL/GenBank/DDBJ databases">
        <title>The whipworm genome and dual-species transcriptomics of an intimate host-pathogen interaction.</title>
        <authorList>
            <person name="Foth B.J."/>
            <person name="Tsai I.J."/>
            <person name="Reid A.J."/>
            <person name="Bancroft A.J."/>
            <person name="Nichol S."/>
            <person name="Tracey A."/>
            <person name="Holroyd N."/>
            <person name="Cotton J.A."/>
            <person name="Stanley E.J."/>
            <person name="Zarowiecki M."/>
            <person name="Liu J.Z."/>
            <person name="Huckvale T."/>
            <person name="Cooper P.J."/>
            <person name="Grencis R.K."/>
            <person name="Berriman M."/>
        </authorList>
    </citation>
    <scope>NUCLEOTIDE SEQUENCE [LARGE SCALE GENOMIC DNA]</scope>
    <source>
        <strain evidence="2">Edinburgh</strain>
    </source>
</reference>
<evidence type="ECO:0000313" key="2">
    <source>
        <dbReference type="Proteomes" id="UP000046395"/>
    </source>
</evidence>
<proteinExistence type="predicted"/>
<dbReference type="Proteomes" id="UP000046395">
    <property type="component" value="Unassembled WGS sequence"/>
</dbReference>
<keyword evidence="1" id="KW-0812">Transmembrane</keyword>
<evidence type="ECO:0000313" key="4">
    <source>
        <dbReference type="WBParaSite" id="TMUE_2000010409.1"/>
    </source>
</evidence>
<evidence type="ECO:0000256" key="1">
    <source>
        <dbReference type="SAM" id="Phobius"/>
    </source>
</evidence>
<feature type="transmembrane region" description="Helical" evidence="1">
    <location>
        <begin position="114"/>
        <end position="135"/>
    </location>
</feature>
<organism evidence="2 4">
    <name type="scientific">Trichuris muris</name>
    <name type="common">Mouse whipworm</name>
    <dbReference type="NCBI Taxonomy" id="70415"/>
    <lineage>
        <taxon>Eukaryota</taxon>
        <taxon>Metazoa</taxon>
        <taxon>Ecdysozoa</taxon>
        <taxon>Nematoda</taxon>
        <taxon>Enoplea</taxon>
        <taxon>Dorylaimia</taxon>
        <taxon>Trichinellida</taxon>
        <taxon>Trichuridae</taxon>
        <taxon>Trichuris</taxon>
    </lineage>
</organism>
<dbReference type="WBParaSite" id="TMUE_0000000377.1">
    <property type="protein sequence ID" value="TMUE_0000000377.1"/>
    <property type="gene ID" value="WBGene00296317"/>
</dbReference>
<reference evidence="2" key="1">
    <citation type="submission" date="2013-11" db="EMBL/GenBank/DDBJ databases">
        <authorList>
            <person name="Aslett M."/>
        </authorList>
    </citation>
    <scope>NUCLEOTIDE SEQUENCE [LARGE SCALE GENOMIC DNA]</scope>
    <source>
        <strain evidence="2">Edinburgh</strain>
    </source>
</reference>
<reference evidence="3 4" key="3">
    <citation type="submission" date="2019-12" db="UniProtKB">
        <authorList>
            <consortium name="WormBaseParasite"/>
        </authorList>
    </citation>
    <scope>IDENTIFICATION</scope>
</reference>
<sequence length="184" mass="20402">MRMTAKAAESPTTSTEAEAGENLVNALQPLVCVSSCPVRDALRAISFLEVLYLVTTMALFLLYRGCHNTVVCLFAQMPVVVGIFSLSCALWLSATLLLLNGARTLSLRMVACNLAIHIALVVKFVTCCSMINWALHMHHETYTPKDICIIAFSALMVVSHAWSASVMYTCFNYFRFIIDVERQL</sequence>
<protein>
    <submittedName>
        <fullName evidence="3 4">MARVEL domain-containing protein</fullName>
    </submittedName>
</protein>
<feature type="transmembrane region" description="Helical" evidence="1">
    <location>
        <begin position="70"/>
        <end position="94"/>
    </location>
</feature>
<keyword evidence="1" id="KW-1133">Transmembrane helix</keyword>
<name>A0A5S6QTF0_TRIMR</name>